<dbReference type="EMBL" id="WWCP01000063">
    <property type="protein sequence ID" value="MYM85378.1"/>
    <property type="molecule type" value="Genomic_DNA"/>
</dbReference>
<accession>A0A6L8MTN6</accession>
<dbReference type="RefSeq" id="WP_161021687.1">
    <property type="nucleotide sequence ID" value="NZ_WWCP01000063.1"/>
</dbReference>
<protein>
    <recommendedName>
        <fullName evidence="3">Glycosyltransferase family 1 protein</fullName>
    </recommendedName>
</protein>
<evidence type="ECO:0008006" key="3">
    <source>
        <dbReference type="Google" id="ProtNLM"/>
    </source>
</evidence>
<comment type="caution">
    <text evidence="1">The sequence shown here is derived from an EMBL/GenBank/DDBJ whole genome shotgun (WGS) entry which is preliminary data.</text>
</comment>
<name>A0A6L8MTN6_9BURK</name>
<gene>
    <name evidence="1" type="ORF">GTP44_26020</name>
</gene>
<reference evidence="1 2" key="1">
    <citation type="submission" date="2019-12" db="EMBL/GenBank/DDBJ databases">
        <title>Novel species isolated from a subtropical stream in China.</title>
        <authorList>
            <person name="Lu H."/>
        </authorList>
    </citation>
    <scope>NUCLEOTIDE SEQUENCE [LARGE SCALE GENOMIC DNA]</scope>
    <source>
        <strain evidence="1 2">FT50W</strain>
    </source>
</reference>
<proteinExistence type="predicted"/>
<organism evidence="1 2">
    <name type="scientific">Duganella lactea</name>
    <dbReference type="NCBI Taxonomy" id="2692173"/>
    <lineage>
        <taxon>Bacteria</taxon>
        <taxon>Pseudomonadati</taxon>
        <taxon>Pseudomonadota</taxon>
        <taxon>Betaproteobacteria</taxon>
        <taxon>Burkholderiales</taxon>
        <taxon>Oxalobacteraceae</taxon>
        <taxon>Telluria group</taxon>
        <taxon>Duganella</taxon>
    </lineage>
</organism>
<evidence type="ECO:0000313" key="2">
    <source>
        <dbReference type="Proteomes" id="UP000474565"/>
    </source>
</evidence>
<dbReference type="AlphaFoldDB" id="A0A6L8MTN6"/>
<dbReference type="Proteomes" id="UP000474565">
    <property type="component" value="Unassembled WGS sequence"/>
</dbReference>
<sequence>MKLRFVICAPAYQHHSAGVVVLHSLCDHLNRLGYPSAIVFFGKADPPTEPPSWQYVVTHLSSLYNPAFMWTPLGLENPGASVQEFLEHGVAIYPEGIRDNPLGAKRVVRYVLIHTPPFAPAENEYILSFSQNFYDGPDGILSQPLIDERFHDRGARHWSERTLDLTYFGKGHDFAQCSKIPDTVVLERHWPADKDQLAILLRECRYLYTWDCISATNYDALLCGAVPVFLQHNQISRADMDRFELGAFPHVTLSDYNDKHALVFDAAEVEATMRSTRATLLDSKADWGRRVAAFAKEMHRYFHVPQ</sequence>
<evidence type="ECO:0000313" key="1">
    <source>
        <dbReference type="EMBL" id="MYM85378.1"/>
    </source>
</evidence>